<keyword evidence="2" id="KW-0808">Transferase</keyword>
<reference evidence="2" key="1">
    <citation type="journal article" date="2020" name="mSystems">
        <title>Genome- and Community-Level Interaction Insights into Carbon Utilization and Element Cycling Functions of Hydrothermarchaeota in Hydrothermal Sediment.</title>
        <authorList>
            <person name="Zhou Z."/>
            <person name="Liu Y."/>
            <person name="Xu W."/>
            <person name="Pan J."/>
            <person name="Luo Z.H."/>
            <person name="Li M."/>
        </authorList>
    </citation>
    <scope>NUCLEOTIDE SEQUENCE [LARGE SCALE GENOMIC DNA]</scope>
    <source>
        <strain evidence="2">SpSt-86</strain>
    </source>
</reference>
<dbReference type="Pfam" id="PF08241">
    <property type="entry name" value="Methyltransf_11"/>
    <property type="match status" value="1"/>
</dbReference>
<dbReference type="Gene3D" id="3.40.50.150">
    <property type="entry name" value="Vaccinia Virus protein VP39"/>
    <property type="match status" value="1"/>
</dbReference>
<evidence type="ECO:0000259" key="1">
    <source>
        <dbReference type="Pfam" id="PF08241"/>
    </source>
</evidence>
<dbReference type="InterPro" id="IPR029063">
    <property type="entry name" value="SAM-dependent_MTases_sf"/>
</dbReference>
<feature type="domain" description="Methyltransferase type 11" evidence="1">
    <location>
        <begin position="61"/>
        <end position="136"/>
    </location>
</feature>
<accession>A0A832I8W8</accession>
<dbReference type="InterPro" id="IPR013216">
    <property type="entry name" value="Methyltransf_11"/>
</dbReference>
<dbReference type="GO" id="GO:0032259">
    <property type="term" value="P:methylation"/>
    <property type="evidence" value="ECO:0007669"/>
    <property type="project" value="UniProtKB-KW"/>
</dbReference>
<dbReference type="EMBL" id="DTKQ01000040">
    <property type="protein sequence ID" value="HGZ79373.1"/>
    <property type="molecule type" value="Genomic_DNA"/>
</dbReference>
<proteinExistence type="predicted"/>
<organism evidence="2">
    <name type="scientific">Pseudothermotoga hypogea</name>
    <dbReference type="NCBI Taxonomy" id="57487"/>
    <lineage>
        <taxon>Bacteria</taxon>
        <taxon>Thermotogati</taxon>
        <taxon>Thermotogota</taxon>
        <taxon>Thermotogae</taxon>
        <taxon>Thermotogales</taxon>
        <taxon>Thermotogaceae</taxon>
        <taxon>Pseudothermotoga</taxon>
    </lineage>
</organism>
<name>A0A832I8W8_9THEM</name>
<dbReference type="GO" id="GO:0008757">
    <property type="term" value="F:S-adenosylmethionine-dependent methyltransferase activity"/>
    <property type="evidence" value="ECO:0007669"/>
    <property type="project" value="InterPro"/>
</dbReference>
<evidence type="ECO:0000313" key="2">
    <source>
        <dbReference type="EMBL" id="HGZ79373.1"/>
    </source>
</evidence>
<protein>
    <submittedName>
        <fullName evidence="2">Methyltransferase domain-containing protein</fullName>
    </submittedName>
</protein>
<comment type="caution">
    <text evidence="2">The sequence shown here is derived from an EMBL/GenBank/DDBJ whole genome shotgun (WGS) entry which is preliminary data.</text>
</comment>
<dbReference type="SUPFAM" id="SSF53335">
    <property type="entry name" value="S-adenosyl-L-methionine-dependent methyltransferases"/>
    <property type="match status" value="1"/>
</dbReference>
<gene>
    <name evidence="2" type="ORF">ENW55_05270</name>
</gene>
<dbReference type="AlphaFoldDB" id="A0A832I8W8"/>
<keyword evidence="2" id="KW-0489">Methyltransferase</keyword>
<sequence length="226" mass="26412">MPYLTGEKFSSSFEISLWNMPYLDRIGFLESKCRGKNIVHIGFADHKDLIMKKLQNNVWLHKRLLEVCNVCFGIDIDCQAVEFVRNTLGMSNVYCLDLINQDLPSELTKSHFDYVLLPEVLEHLDDPLLFLREIRRKFIDIAERIIVTVPNAFRLLNFHLAMKNSEGINTDHKYWFTPYTILKLIVRAGFEPEELFMADLYPSGSDLPFKIPILREDIVLIAKFRN</sequence>